<feature type="transmembrane region" description="Helical" evidence="1">
    <location>
        <begin position="80"/>
        <end position="102"/>
    </location>
</feature>
<proteinExistence type="predicted"/>
<evidence type="ECO:0000313" key="2">
    <source>
        <dbReference type="EMBL" id="MFC0271157.1"/>
    </source>
</evidence>
<reference evidence="2 3" key="1">
    <citation type="submission" date="2024-09" db="EMBL/GenBank/DDBJ databases">
        <authorList>
            <person name="Sun Q."/>
            <person name="Mori K."/>
        </authorList>
    </citation>
    <scope>NUCLEOTIDE SEQUENCE [LARGE SCALE GENOMIC DNA]</scope>
    <source>
        <strain evidence="2 3">CCM 7228</strain>
    </source>
</reference>
<dbReference type="EMBL" id="JBHLVO010000003">
    <property type="protein sequence ID" value="MFC0271157.1"/>
    <property type="molecule type" value="Genomic_DNA"/>
</dbReference>
<keyword evidence="3" id="KW-1185">Reference proteome</keyword>
<name>A0ABV6GBW4_9BACI</name>
<accession>A0ABV6GBW4</accession>
<keyword evidence="1" id="KW-1133">Transmembrane helix</keyword>
<keyword evidence="1" id="KW-0472">Membrane</keyword>
<dbReference type="Proteomes" id="UP001589854">
    <property type="component" value="Unassembled WGS sequence"/>
</dbReference>
<evidence type="ECO:0000256" key="1">
    <source>
        <dbReference type="SAM" id="Phobius"/>
    </source>
</evidence>
<organism evidence="2 3">
    <name type="scientific">Metabacillus herbersteinensis</name>
    <dbReference type="NCBI Taxonomy" id="283816"/>
    <lineage>
        <taxon>Bacteria</taxon>
        <taxon>Bacillati</taxon>
        <taxon>Bacillota</taxon>
        <taxon>Bacilli</taxon>
        <taxon>Bacillales</taxon>
        <taxon>Bacillaceae</taxon>
        <taxon>Metabacillus</taxon>
    </lineage>
</organism>
<sequence length="376" mass="43464">MKTTLIICWNLLNSILMFAILSTLFVFVFLFVDNSSGFVAGAMLFLVVGGLFCVSIYGLVQWGKKFKFLFFRSISGAVMLMLTSVSLFLSLTVIFFINYMLLNEFGHSMTFQDKIDLYSSPFKNTTHSPKNYQSLKSDRDTLELLQHVTVYHLDEEKGIIPIIEDALKEAILLNNRVFGEVENPQVDLLLHSTSAELTTYTSMVDTMGYYDESRDMMGVAINNYDGVLSKNEAAYYYFYNTIMHEYTHYRMQTFIKENGLYLYRVPIWFHEGVAEYIGMNGVRSGYYPFEEVNLTGLSTHEQWDSYRSEEFDVYTQGHFAVLYLVDTYGEDIVSMIITETAKLNDFEKGFKKATGISVNELNEVYLIEEKKMYEEM</sequence>
<feature type="transmembrane region" description="Helical" evidence="1">
    <location>
        <begin position="12"/>
        <end position="32"/>
    </location>
</feature>
<feature type="transmembrane region" description="Helical" evidence="1">
    <location>
        <begin position="38"/>
        <end position="60"/>
    </location>
</feature>
<dbReference type="RefSeq" id="WP_378931899.1">
    <property type="nucleotide sequence ID" value="NZ_JBHLVO010000003.1"/>
</dbReference>
<evidence type="ECO:0008006" key="4">
    <source>
        <dbReference type="Google" id="ProtNLM"/>
    </source>
</evidence>
<protein>
    <recommendedName>
        <fullName evidence="4">DUF2268 domain-containing protein</fullName>
    </recommendedName>
</protein>
<comment type="caution">
    <text evidence="2">The sequence shown here is derived from an EMBL/GenBank/DDBJ whole genome shotgun (WGS) entry which is preliminary data.</text>
</comment>
<keyword evidence="1" id="KW-0812">Transmembrane</keyword>
<evidence type="ECO:0000313" key="3">
    <source>
        <dbReference type="Proteomes" id="UP001589854"/>
    </source>
</evidence>
<gene>
    <name evidence="2" type="ORF">ACFFIX_06795</name>
</gene>